<feature type="binding site" evidence="9">
    <location>
        <position position="18"/>
    </location>
    <ligand>
        <name>Zn(2+)</name>
        <dbReference type="ChEBI" id="CHEBI:29105"/>
    </ligand>
</feature>
<name>A0A9P0DS48_PHACE</name>
<keyword evidence="12" id="KW-1185">Reference proteome</keyword>
<reference evidence="11" key="2">
    <citation type="submission" date="2022-10" db="EMBL/GenBank/DDBJ databases">
        <authorList>
            <consortium name="ENA_rothamsted_submissions"/>
            <consortium name="culmorum"/>
            <person name="King R."/>
        </authorList>
    </citation>
    <scope>NUCLEOTIDE SEQUENCE</scope>
</reference>
<keyword evidence="9" id="KW-0862">Zinc</keyword>
<dbReference type="FunFam" id="2.30.42.10:FF:000026">
    <property type="entry name" value="Golgi reassembly stacking protein 2"/>
    <property type="match status" value="1"/>
</dbReference>
<evidence type="ECO:0000313" key="12">
    <source>
        <dbReference type="Proteomes" id="UP001153737"/>
    </source>
</evidence>
<comment type="subcellular location">
    <subcellularLocation>
        <location evidence="1">Golgi apparatus membrane</location>
    </subcellularLocation>
</comment>
<dbReference type="GO" id="GO:0000139">
    <property type="term" value="C:Golgi membrane"/>
    <property type="evidence" value="ECO:0007669"/>
    <property type="project" value="UniProtKB-SubCell"/>
</dbReference>
<evidence type="ECO:0000256" key="9">
    <source>
        <dbReference type="PIRSR" id="PIRSR607583-1"/>
    </source>
</evidence>
<dbReference type="SUPFAM" id="SSF50156">
    <property type="entry name" value="PDZ domain-like"/>
    <property type="match status" value="2"/>
</dbReference>
<keyword evidence="3" id="KW-0597">Phosphoprotein</keyword>
<keyword evidence="9" id="KW-0479">Metal-binding</keyword>
<dbReference type="InterPro" id="IPR007583">
    <property type="entry name" value="GRASP55_65"/>
</dbReference>
<evidence type="ECO:0000256" key="2">
    <source>
        <dbReference type="ARBA" id="ARBA00007144"/>
    </source>
</evidence>
<evidence type="ECO:0000259" key="10">
    <source>
        <dbReference type="PROSITE" id="PS51865"/>
    </source>
</evidence>
<evidence type="ECO:0000256" key="3">
    <source>
        <dbReference type="ARBA" id="ARBA00022553"/>
    </source>
</evidence>
<reference evidence="11" key="1">
    <citation type="submission" date="2022-01" db="EMBL/GenBank/DDBJ databases">
        <authorList>
            <person name="King R."/>
        </authorList>
    </citation>
    <scope>NUCLEOTIDE SEQUENCE</scope>
</reference>
<keyword evidence="7" id="KW-0472">Membrane</keyword>
<evidence type="ECO:0000256" key="6">
    <source>
        <dbReference type="ARBA" id="ARBA00023034"/>
    </source>
</evidence>
<dbReference type="GO" id="GO:0046872">
    <property type="term" value="F:metal ion binding"/>
    <property type="evidence" value="ECO:0007669"/>
    <property type="project" value="UniProtKB-KW"/>
</dbReference>
<proteinExistence type="inferred from homology"/>
<keyword evidence="5" id="KW-0677">Repeat</keyword>
<dbReference type="PROSITE" id="PS51865">
    <property type="entry name" value="PDZ_GRASP"/>
    <property type="match status" value="2"/>
</dbReference>
<dbReference type="PANTHER" id="PTHR12893">
    <property type="entry name" value="GOLGI REASSEMBLY STACKING PROTEIN GRASP"/>
    <property type="match status" value="1"/>
</dbReference>
<dbReference type="PANTHER" id="PTHR12893:SF0">
    <property type="entry name" value="GRASP65"/>
    <property type="match status" value="1"/>
</dbReference>
<evidence type="ECO:0000256" key="8">
    <source>
        <dbReference type="ARBA" id="ARBA00023288"/>
    </source>
</evidence>
<comment type="similarity">
    <text evidence="2">Belongs to the GORASP family.</text>
</comment>
<evidence type="ECO:0000256" key="4">
    <source>
        <dbReference type="ARBA" id="ARBA00022707"/>
    </source>
</evidence>
<dbReference type="AlphaFoldDB" id="A0A9P0DS48"/>
<organism evidence="11 12">
    <name type="scientific">Phaedon cochleariae</name>
    <name type="common">Mustard beetle</name>
    <dbReference type="NCBI Taxonomy" id="80249"/>
    <lineage>
        <taxon>Eukaryota</taxon>
        <taxon>Metazoa</taxon>
        <taxon>Ecdysozoa</taxon>
        <taxon>Arthropoda</taxon>
        <taxon>Hexapoda</taxon>
        <taxon>Insecta</taxon>
        <taxon>Pterygota</taxon>
        <taxon>Neoptera</taxon>
        <taxon>Endopterygota</taxon>
        <taxon>Coleoptera</taxon>
        <taxon>Polyphaga</taxon>
        <taxon>Cucujiformia</taxon>
        <taxon>Chrysomeloidea</taxon>
        <taxon>Chrysomelidae</taxon>
        <taxon>Chrysomelinae</taxon>
        <taxon>Chrysomelini</taxon>
        <taxon>Phaedon</taxon>
    </lineage>
</organism>
<dbReference type="OrthoDB" id="3318at2759"/>
<dbReference type="Proteomes" id="UP001153737">
    <property type="component" value="Chromosome 9"/>
</dbReference>
<evidence type="ECO:0000256" key="7">
    <source>
        <dbReference type="ARBA" id="ARBA00023136"/>
    </source>
</evidence>
<dbReference type="EMBL" id="OU896715">
    <property type="protein sequence ID" value="CAH1183543.1"/>
    <property type="molecule type" value="Genomic_DNA"/>
</dbReference>
<evidence type="ECO:0000256" key="1">
    <source>
        <dbReference type="ARBA" id="ARBA00004394"/>
    </source>
</evidence>
<gene>
    <name evidence="11" type="ORF">PHAECO_LOCUS12315</name>
</gene>
<dbReference type="InterPro" id="IPR024958">
    <property type="entry name" value="GRASP_PDZ"/>
</dbReference>
<accession>A0A9P0DS48</accession>
<keyword evidence="4" id="KW-0519">Myristate</keyword>
<dbReference type="FunFam" id="2.30.42.10:FF:000056">
    <property type="entry name" value="Golgi reassembly-stacking protein 2 isoform 1"/>
    <property type="match status" value="1"/>
</dbReference>
<feature type="domain" description="PDZ GRASP-type" evidence="10">
    <location>
        <begin position="111"/>
        <end position="199"/>
    </location>
</feature>
<evidence type="ECO:0000313" key="11">
    <source>
        <dbReference type="EMBL" id="CAH1183543.1"/>
    </source>
</evidence>
<dbReference type="InterPro" id="IPR036034">
    <property type="entry name" value="PDZ_sf"/>
</dbReference>
<feature type="domain" description="PDZ GRASP-type" evidence="10">
    <location>
        <begin position="15"/>
        <end position="105"/>
    </location>
</feature>
<dbReference type="Pfam" id="PF04495">
    <property type="entry name" value="GRASP55_65"/>
    <property type="match status" value="1"/>
</dbReference>
<feature type="binding site" evidence="9">
    <location>
        <position position="103"/>
    </location>
    <ligand>
        <name>Zn(2+)</name>
        <dbReference type="ChEBI" id="CHEBI:29105"/>
    </ligand>
</feature>
<keyword evidence="8" id="KW-0449">Lipoprotein</keyword>
<evidence type="ECO:0000256" key="5">
    <source>
        <dbReference type="ARBA" id="ARBA00022737"/>
    </source>
</evidence>
<keyword evidence="6" id="KW-0333">Golgi apparatus</keyword>
<dbReference type="Gene3D" id="2.30.42.10">
    <property type="match status" value="2"/>
</dbReference>
<dbReference type="GO" id="GO:0007030">
    <property type="term" value="P:Golgi organization"/>
    <property type="evidence" value="ECO:0007669"/>
    <property type="project" value="TreeGrafter"/>
</dbReference>
<sequence length="426" mass="45638">MGNAESVDIPGGGTDGYHILRVQENSPGAKAGLQPFFDFIVAINGTRLDRDNDTLKTILKTGIGKQLPLTVYSCKTQAVRSLTIEPSDSWGGQGFLGVSIRFCSFEVAKENVWHILEVNPNSPASLAGLRPFSDYIIGSDAILHESDDLYNLIESHDGVSLKLYVYNSDDDSCREITITPNSHWGGEGMVGCGIGYGYLHRIPVRSNLEKQEPTTTIYNTLKQEKSVEPIVTASNVQFTSSVTELTQNTAGLSLNTPSNVIAPATVDSQVFSANLPPPVSIPNFNSVQPSPLFNSIVAPVNPVTPTAQFQTGTQPETNYTTVSTAQIPMYFSQPQSTPVNYHTTQSYAPYNSTQNQPVYSDPSVSTTIAGAQAQNIPHGVPITSSALPPPPLSGFQPNPGQPLIFDPTIAAQSAQQLLSGNVPISS</sequence>
<protein>
    <recommendedName>
        <fullName evidence="10">PDZ GRASP-type domain-containing protein</fullName>
    </recommendedName>
</protein>